<keyword evidence="3 5" id="KW-0808">Transferase</keyword>
<gene>
    <name evidence="5" type="ORF">CDO51_10080</name>
</gene>
<comment type="caution">
    <text evidence="5">The sequence shown here is derived from an EMBL/GenBank/DDBJ whole genome shotgun (WGS) entry which is preliminary data.</text>
</comment>
<dbReference type="CDD" id="cd06423">
    <property type="entry name" value="CESA_like"/>
    <property type="match status" value="1"/>
</dbReference>
<dbReference type="GO" id="GO:0016757">
    <property type="term" value="F:glycosyltransferase activity"/>
    <property type="evidence" value="ECO:0007669"/>
    <property type="project" value="UniProtKB-KW"/>
</dbReference>
<dbReference type="Proteomes" id="UP000214588">
    <property type="component" value="Unassembled WGS sequence"/>
</dbReference>
<reference evidence="5 6" key="1">
    <citation type="submission" date="2017-06" db="EMBL/GenBank/DDBJ databases">
        <title>Draft Genome Sequence of Natranaerobius trueperi halophilic, alkalithermophilic bacteria from soda lakes.</title>
        <authorList>
            <person name="Zhao B."/>
        </authorList>
    </citation>
    <scope>NUCLEOTIDE SEQUENCE [LARGE SCALE GENOMIC DNA]</scope>
    <source>
        <strain evidence="5 6">DSM 18760</strain>
    </source>
</reference>
<evidence type="ECO:0000256" key="1">
    <source>
        <dbReference type="ARBA" id="ARBA00006739"/>
    </source>
</evidence>
<name>A0A226BY92_9FIRM</name>
<accession>A0A226BY92</accession>
<comment type="similarity">
    <text evidence="1">Belongs to the glycosyltransferase 2 family.</text>
</comment>
<dbReference type="AlphaFoldDB" id="A0A226BY92"/>
<keyword evidence="4" id="KW-1133">Transmembrane helix</keyword>
<dbReference type="PANTHER" id="PTHR43630:SF1">
    <property type="entry name" value="POLY-BETA-1,6-N-ACETYL-D-GLUCOSAMINE SYNTHASE"/>
    <property type="match status" value="1"/>
</dbReference>
<protein>
    <submittedName>
        <fullName evidence="5">Glycosyl transferase</fullName>
    </submittedName>
</protein>
<organism evidence="5 6">
    <name type="scientific">Natranaerobius trueperi</name>
    <dbReference type="NCBI Taxonomy" id="759412"/>
    <lineage>
        <taxon>Bacteria</taxon>
        <taxon>Bacillati</taxon>
        <taxon>Bacillota</taxon>
        <taxon>Clostridia</taxon>
        <taxon>Natranaerobiales</taxon>
        <taxon>Natranaerobiaceae</taxon>
        <taxon>Natranaerobius</taxon>
    </lineage>
</organism>
<dbReference type="PANTHER" id="PTHR43630">
    <property type="entry name" value="POLY-BETA-1,6-N-ACETYL-D-GLUCOSAMINE SYNTHASE"/>
    <property type="match status" value="1"/>
</dbReference>
<keyword evidence="2" id="KW-0328">Glycosyltransferase</keyword>
<dbReference type="Pfam" id="PF13641">
    <property type="entry name" value="Glyco_tranf_2_3"/>
    <property type="match status" value="1"/>
</dbReference>
<dbReference type="Gene3D" id="3.90.550.10">
    <property type="entry name" value="Spore Coat Polysaccharide Biosynthesis Protein SpsA, Chain A"/>
    <property type="match status" value="1"/>
</dbReference>
<dbReference type="InterPro" id="IPR029044">
    <property type="entry name" value="Nucleotide-diphossugar_trans"/>
</dbReference>
<sequence>MDLFLTVLRAIGIYVFLFPILLCVVWIVGSLYYWRKYETSKEPYPFEESFEWPYATIMVPCRNEEANIRLTTRALRNLNYNRYQVLFIDDHSTDDTVSIIQEEISGLDNFHLLRLKNNLGKAKALNQALKLVYTPVTVVIDADTILSEDALFWLIHPLMFKENTGAVTGNPYAFNRFHLIEKQQTAEFASIIGLIKRAQCMIGKLLTVSGCVSAFRTDALQTVKGFSSCTATEDIDSTWRIQKQGYNVWFEPRAITFIRVPSTIKAYWKQRTRWSLGGWHLLRKHSDVFKNRKWRSLWPIYLEFSLGYLWAFCFIIGTLLWVLTISFNDSKRTITLLTFSMIR</sequence>
<feature type="transmembrane region" description="Helical" evidence="4">
    <location>
        <begin position="300"/>
        <end position="323"/>
    </location>
</feature>
<keyword evidence="4" id="KW-0812">Transmembrane</keyword>
<evidence type="ECO:0000256" key="4">
    <source>
        <dbReference type="SAM" id="Phobius"/>
    </source>
</evidence>
<keyword evidence="4" id="KW-0472">Membrane</keyword>
<keyword evidence="6" id="KW-1185">Reference proteome</keyword>
<dbReference type="SUPFAM" id="SSF53448">
    <property type="entry name" value="Nucleotide-diphospho-sugar transferases"/>
    <property type="match status" value="1"/>
</dbReference>
<feature type="transmembrane region" description="Helical" evidence="4">
    <location>
        <begin position="12"/>
        <end position="34"/>
    </location>
</feature>
<evidence type="ECO:0000256" key="2">
    <source>
        <dbReference type="ARBA" id="ARBA00022676"/>
    </source>
</evidence>
<evidence type="ECO:0000313" key="6">
    <source>
        <dbReference type="Proteomes" id="UP000214588"/>
    </source>
</evidence>
<dbReference type="EMBL" id="NIQC01000025">
    <property type="protein sequence ID" value="OWZ83169.1"/>
    <property type="molecule type" value="Genomic_DNA"/>
</dbReference>
<evidence type="ECO:0000256" key="3">
    <source>
        <dbReference type="ARBA" id="ARBA00022679"/>
    </source>
</evidence>
<proteinExistence type="inferred from homology"/>
<evidence type="ECO:0000313" key="5">
    <source>
        <dbReference type="EMBL" id="OWZ83169.1"/>
    </source>
</evidence>